<proteinExistence type="predicted"/>
<comment type="caution">
    <text evidence="3">The sequence shown here is derived from an EMBL/GenBank/DDBJ whole genome shotgun (WGS) entry which is preliminary data.</text>
</comment>
<feature type="transmembrane region" description="Helical" evidence="2">
    <location>
        <begin position="5"/>
        <end position="28"/>
    </location>
</feature>
<keyword evidence="2" id="KW-1133">Transmembrane helix</keyword>
<keyword evidence="2" id="KW-0472">Membrane</keyword>
<keyword evidence="2" id="KW-0812">Transmembrane</keyword>
<reference evidence="3 4" key="1">
    <citation type="submission" date="2017-04" db="EMBL/GenBank/DDBJ databases">
        <title>Kefir bacterial isolates.</title>
        <authorList>
            <person name="Kim Y."/>
            <person name="Blasche S."/>
            <person name="Patil K.R."/>
        </authorList>
    </citation>
    <scope>NUCLEOTIDE SEQUENCE [LARGE SCALE GENOMIC DNA]</scope>
    <source>
        <strain evidence="3 4">OG2-1</strain>
    </source>
</reference>
<feature type="region of interest" description="Disordered" evidence="1">
    <location>
        <begin position="91"/>
        <end position="112"/>
    </location>
</feature>
<evidence type="ECO:0000313" key="3">
    <source>
        <dbReference type="EMBL" id="PAK86831.1"/>
    </source>
</evidence>
<name>A0AAE5KQH8_9MICC</name>
<gene>
    <name evidence="3" type="ORF">B8W87_00395</name>
</gene>
<dbReference type="EMBL" id="NCWU01000001">
    <property type="protein sequence ID" value="PAK86831.1"/>
    <property type="molecule type" value="Genomic_DNA"/>
</dbReference>
<dbReference type="RefSeq" id="WP_095342919.1">
    <property type="nucleotide sequence ID" value="NZ_CAUVKF010000007.1"/>
</dbReference>
<evidence type="ECO:0000256" key="1">
    <source>
        <dbReference type="SAM" id="MobiDB-lite"/>
    </source>
</evidence>
<feature type="transmembrane region" description="Helical" evidence="2">
    <location>
        <begin position="63"/>
        <end position="83"/>
    </location>
</feature>
<accession>A0AAE5KQH8</accession>
<evidence type="ECO:0000256" key="2">
    <source>
        <dbReference type="SAM" id="Phobius"/>
    </source>
</evidence>
<protein>
    <submittedName>
        <fullName evidence="3">Uncharacterized protein</fullName>
    </submittedName>
</protein>
<organism evidence="3 4">
    <name type="scientific">Rothia dentocariosa</name>
    <dbReference type="NCBI Taxonomy" id="2047"/>
    <lineage>
        <taxon>Bacteria</taxon>
        <taxon>Bacillati</taxon>
        <taxon>Actinomycetota</taxon>
        <taxon>Actinomycetes</taxon>
        <taxon>Micrococcales</taxon>
        <taxon>Micrococcaceae</taxon>
        <taxon>Rothia</taxon>
    </lineage>
</organism>
<evidence type="ECO:0000313" key="4">
    <source>
        <dbReference type="Proteomes" id="UP000216195"/>
    </source>
</evidence>
<sequence>MKKTFYIIGGTAVGLLVVGVILFILAGWGSLVEYHAFEWRGIGPAGGASPLVLATARLGHRCIVIGLILSIVAIVFNVFRGFWEARRARKSKREHLKQATISREENQDQNDS</sequence>
<dbReference type="AlphaFoldDB" id="A0AAE5KQH8"/>
<dbReference type="Proteomes" id="UP000216195">
    <property type="component" value="Unassembled WGS sequence"/>
</dbReference>